<keyword evidence="3 8" id="KW-0349">Heme</keyword>
<dbReference type="GO" id="GO:0004497">
    <property type="term" value="F:monooxygenase activity"/>
    <property type="evidence" value="ECO:0007669"/>
    <property type="project" value="UniProtKB-KW"/>
</dbReference>
<comment type="cofactor">
    <cofactor evidence="1 8">
        <name>heme</name>
        <dbReference type="ChEBI" id="CHEBI:30413"/>
    </cofactor>
</comment>
<dbReference type="Gene3D" id="1.10.630.10">
    <property type="entry name" value="Cytochrome P450"/>
    <property type="match status" value="1"/>
</dbReference>
<dbReference type="SUPFAM" id="SSF48264">
    <property type="entry name" value="Cytochrome P450"/>
    <property type="match status" value="1"/>
</dbReference>
<evidence type="ECO:0000313" key="11">
    <source>
        <dbReference type="Proteomes" id="UP000825935"/>
    </source>
</evidence>
<keyword evidence="5 9" id="KW-0560">Oxidoreductase</keyword>
<keyword evidence="6 8" id="KW-0408">Iron</keyword>
<evidence type="ECO:0000256" key="2">
    <source>
        <dbReference type="ARBA" id="ARBA00010617"/>
    </source>
</evidence>
<keyword evidence="11" id="KW-1185">Reference proteome</keyword>
<name>A0A8T2Q0F4_CERRI</name>
<sequence>MESFYADPCFAIALASIIAIFGWRFISTRALCGSKENRIAKAFPPGPWAWPIIGNMHLLGNLPHKVFRDLSLRYGPVVGLRLGQKPAIAVCSSTLAREVLRTYDKVFANRPDFKLYDELFYPEDSGIVMTTQSSEWRTHRKICTSLFTSKRLQEMEHSRLQEVSNLLCDIVKESAQGEKQISIRSYVSRMSARLFMRLLQSESSFHAGGEDLPDLITQVEHQASWPLIGDLIPVLSWLDFWNLKRVRAVHNRVDTVLSAIIDQRLRETAKSSIVYDDLLQSLLSRLVDPNRTPENSEVDEALTIREVKGIILDVLAGGIHTTALTIEWGVAELLKHPSCLRRLRQEMDELLGDKKARLIVEDDLQKLTYLQCVIKEISRLHPVLPMLVPRMSSEECELGGYKIPAGTLTFVNAWAIGRDDNVWEKALEFRPERFEYKNIEIKGQCYELLPFGSGRRMCAGLPVAISMVGLTLANLVHCFNIELPDGQSPETVNTEEKNGISANKAVPTVILPKPRFPMDFYRSPPAAAA</sequence>
<evidence type="ECO:0008006" key="12">
    <source>
        <dbReference type="Google" id="ProtNLM"/>
    </source>
</evidence>
<dbReference type="PANTHER" id="PTHR47944:SF16">
    <property type="entry name" value="CYTOCHROME P450 FAMILY 1 SUBFAMILY A POLYPEPTIDE 1"/>
    <property type="match status" value="1"/>
</dbReference>
<dbReference type="PRINTS" id="PR00385">
    <property type="entry name" value="P450"/>
</dbReference>
<dbReference type="PANTHER" id="PTHR47944">
    <property type="entry name" value="CYTOCHROME P450 98A9"/>
    <property type="match status" value="1"/>
</dbReference>
<evidence type="ECO:0000256" key="3">
    <source>
        <dbReference type="ARBA" id="ARBA00022617"/>
    </source>
</evidence>
<protein>
    <recommendedName>
        <fullName evidence="12">Cytochrome P450</fullName>
    </recommendedName>
</protein>
<dbReference type="PRINTS" id="PR00463">
    <property type="entry name" value="EP450I"/>
</dbReference>
<keyword evidence="7 9" id="KW-0503">Monooxygenase</keyword>
<feature type="binding site" description="axial binding residue" evidence="8">
    <location>
        <position position="458"/>
    </location>
    <ligand>
        <name>heme</name>
        <dbReference type="ChEBI" id="CHEBI:30413"/>
    </ligand>
    <ligandPart>
        <name>Fe</name>
        <dbReference type="ChEBI" id="CHEBI:18248"/>
    </ligandPart>
</feature>
<dbReference type="EMBL" id="CM035444">
    <property type="protein sequence ID" value="KAH7277175.1"/>
    <property type="molecule type" value="Genomic_DNA"/>
</dbReference>
<dbReference type="GO" id="GO:0016705">
    <property type="term" value="F:oxidoreductase activity, acting on paired donors, with incorporation or reduction of molecular oxygen"/>
    <property type="evidence" value="ECO:0007669"/>
    <property type="project" value="InterPro"/>
</dbReference>
<dbReference type="FunFam" id="1.10.630.10:FF:000126">
    <property type="entry name" value="Predicted protein"/>
    <property type="match status" value="1"/>
</dbReference>
<evidence type="ECO:0000256" key="8">
    <source>
        <dbReference type="PIRSR" id="PIRSR602401-1"/>
    </source>
</evidence>
<dbReference type="PROSITE" id="PS00086">
    <property type="entry name" value="CYTOCHROME_P450"/>
    <property type="match status" value="1"/>
</dbReference>
<gene>
    <name evidence="10" type="ORF">KP509_39G037800</name>
</gene>
<dbReference type="GO" id="GO:0020037">
    <property type="term" value="F:heme binding"/>
    <property type="evidence" value="ECO:0007669"/>
    <property type="project" value="InterPro"/>
</dbReference>
<dbReference type="AlphaFoldDB" id="A0A8T2Q0F4"/>
<dbReference type="CDD" id="cd20618">
    <property type="entry name" value="CYP71_clan"/>
    <property type="match status" value="1"/>
</dbReference>
<evidence type="ECO:0000256" key="9">
    <source>
        <dbReference type="RuleBase" id="RU000461"/>
    </source>
</evidence>
<accession>A0A8T2Q0F4</accession>
<reference evidence="10" key="1">
    <citation type="submission" date="2021-08" db="EMBL/GenBank/DDBJ databases">
        <title>WGS assembly of Ceratopteris richardii.</title>
        <authorList>
            <person name="Marchant D.B."/>
            <person name="Chen G."/>
            <person name="Jenkins J."/>
            <person name="Shu S."/>
            <person name="Leebens-Mack J."/>
            <person name="Grimwood J."/>
            <person name="Schmutz J."/>
            <person name="Soltis P."/>
            <person name="Soltis D."/>
            <person name="Chen Z.-H."/>
        </authorList>
    </citation>
    <scope>NUCLEOTIDE SEQUENCE</scope>
    <source>
        <strain evidence="10">Whitten #5841</strain>
        <tissue evidence="10">Leaf</tissue>
    </source>
</reference>
<evidence type="ECO:0000256" key="6">
    <source>
        <dbReference type="ARBA" id="ARBA00023004"/>
    </source>
</evidence>
<proteinExistence type="inferred from homology"/>
<dbReference type="OrthoDB" id="2789670at2759"/>
<dbReference type="InterPro" id="IPR002401">
    <property type="entry name" value="Cyt_P450_E_grp-I"/>
</dbReference>
<evidence type="ECO:0000313" key="10">
    <source>
        <dbReference type="EMBL" id="KAH7277175.1"/>
    </source>
</evidence>
<keyword evidence="4 8" id="KW-0479">Metal-binding</keyword>
<dbReference type="InterPro" id="IPR017972">
    <property type="entry name" value="Cyt_P450_CS"/>
</dbReference>
<dbReference type="InterPro" id="IPR001128">
    <property type="entry name" value="Cyt_P450"/>
</dbReference>
<evidence type="ECO:0000256" key="5">
    <source>
        <dbReference type="ARBA" id="ARBA00023002"/>
    </source>
</evidence>
<organism evidence="10 11">
    <name type="scientific">Ceratopteris richardii</name>
    <name type="common">Triangle waterfern</name>
    <dbReference type="NCBI Taxonomy" id="49495"/>
    <lineage>
        <taxon>Eukaryota</taxon>
        <taxon>Viridiplantae</taxon>
        <taxon>Streptophyta</taxon>
        <taxon>Embryophyta</taxon>
        <taxon>Tracheophyta</taxon>
        <taxon>Polypodiopsida</taxon>
        <taxon>Polypodiidae</taxon>
        <taxon>Polypodiales</taxon>
        <taxon>Pteridineae</taxon>
        <taxon>Pteridaceae</taxon>
        <taxon>Parkerioideae</taxon>
        <taxon>Ceratopteris</taxon>
    </lineage>
</organism>
<evidence type="ECO:0000256" key="4">
    <source>
        <dbReference type="ARBA" id="ARBA00022723"/>
    </source>
</evidence>
<dbReference type="Proteomes" id="UP000825935">
    <property type="component" value="Chromosome 39"/>
</dbReference>
<comment type="similarity">
    <text evidence="2 9">Belongs to the cytochrome P450 family.</text>
</comment>
<dbReference type="InterPro" id="IPR036396">
    <property type="entry name" value="Cyt_P450_sf"/>
</dbReference>
<dbReference type="GO" id="GO:0005506">
    <property type="term" value="F:iron ion binding"/>
    <property type="evidence" value="ECO:0007669"/>
    <property type="project" value="InterPro"/>
</dbReference>
<dbReference type="Pfam" id="PF00067">
    <property type="entry name" value="p450"/>
    <property type="match status" value="1"/>
</dbReference>
<comment type="caution">
    <text evidence="10">The sequence shown here is derived from an EMBL/GenBank/DDBJ whole genome shotgun (WGS) entry which is preliminary data.</text>
</comment>
<evidence type="ECO:0000256" key="7">
    <source>
        <dbReference type="ARBA" id="ARBA00023033"/>
    </source>
</evidence>
<evidence type="ECO:0000256" key="1">
    <source>
        <dbReference type="ARBA" id="ARBA00001971"/>
    </source>
</evidence>